<dbReference type="Gene3D" id="3.40.630.30">
    <property type="match status" value="1"/>
</dbReference>
<dbReference type="Proteomes" id="UP000745663">
    <property type="component" value="Unassembled WGS sequence"/>
</dbReference>
<evidence type="ECO:0000259" key="1">
    <source>
        <dbReference type="Pfam" id="PF13302"/>
    </source>
</evidence>
<dbReference type="RefSeq" id="WP_203585777.1">
    <property type="nucleotide sequence ID" value="NZ_JACOPV010000030.1"/>
</dbReference>
<accession>A0ABS2C8W6</accession>
<dbReference type="Pfam" id="PF13302">
    <property type="entry name" value="Acetyltransf_3"/>
    <property type="match status" value="1"/>
</dbReference>
<protein>
    <submittedName>
        <fullName evidence="2">GNAT family N-acetyltransferase</fullName>
    </submittedName>
</protein>
<proteinExistence type="predicted"/>
<dbReference type="SUPFAM" id="SSF55729">
    <property type="entry name" value="Acyl-CoA N-acyltransferases (Nat)"/>
    <property type="match status" value="1"/>
</dbReference>
<feature type="domain" description="N-acetyltransferase" evidence="1">
    <location>
        <begin position="8"/>
        <end position="143"/>
    </location>
</feature>
<dbReference type="InterPro" id="IPR016181">
    <property type="entry name" value="Acyl_CoA_acyltransferase"/>
</dbReference>
<organism evidence="2 3">
    <name type="scientific">Pseudomonas arcuscaelestis</name>
    <dbReference type="NCBI Taxonomy" id="2710591"/>
    <lineage>
        <taxon>Bacteria</taxon>
        <taxon>Pseudomonadati</taxon>
        <taxon>Pseudomonadota</taxon>
        <taxon>Gammaproteobacteria</taxon>
        <taxon>Pseudomonadales</taxon>
        <taxon>Pseudomonadaceae</taxon>
        <taxon>Pseudomonas</taxon>
    </lineage>
</organism>
<gene>
    <name evidence="2" type="ORF">H8F21_28530</name>
</gene>
<dbReference type="InterPro" id="IPR000182">
    <property type="entry name" value="GNAT_dom"/>
</dbReference>
<evidence type="ECO:0000313" key="3">
    <source>
        <dbReference type="Proteomes" id="UP000745663"/>
    </source>
</evidence>
<dbReference type="EMBL" id="JACOPV010000030">
    <property type="protein sequence ID" value="MBM5461509.1"/>
    <property type="molecule type" value="Genomic_DNA"/>
</dbReference>
<evidence type="ECO:0000313" key="2">
    <source>
        <dbReference type="EMBL" id="MBM5461509.1"/>
    </source>
</evidence>
<comment type="caution">
    <text evidence="2">The sequence shown here is derived from an EMBL/GenBank/DDBJ whole genome shotgun (WGS) entry which is preliminary data.</text>
</comment>
<name>A0ABS2C8W6_9PSED</name>
<dbReference type="PANTHER" id="PTHR43415">
    <property type="entry name" value="SPERMIDINE N(1)-ACETYLTRANSFERASE"/>
    <property type="match status" value="1"/>
</dbReference>
<sequence length="180" mass="21241">MKVEFKTIRLRLVEESDAEFILSLRLNDKYNRYLSAVNADVEAQKSWIRKYKDDEQSGRQYYFIIERMSDGQRCGTVRIYDFLADSFCWGSWILNEDKTRSAALESTLLVYEIGMGKLGFEKSHFDVRKDNEAVVKYHQRMGAEKTSEDDDNYYFEITKEAVSRAREDMSKTIERMSKGR</sequence>
<dbReference type="PANTHER" id="PTHR43415:SF3">
    <property type="entry name" value="GNAT-FAMILY ACETYLTRANSFERASE"/>
    <property type="match status" value="1"/>
</dbReference>
<reference evidence="2 3" key="1">
    <citation type="submission" date="2020-08" db="EMBL/GenBank/DDBJ databases">
        <title>Description of novel Pseudomonas species.</title>
        <authorList>
            <person name="Duman M."/>
            <person name="Mulet M."/>
            <person name="Altun S."/>
            <person name="Saticioglu I.B."/>
            <person name="Lalucat J."/>
            <person name="Garcia-Valdes E."/>
        </authorList>
    </citation>
    <scope>NUCLEOTIDE SEQUENCE [LARGE SCALE GENOMIC DNA]</scope>
    <source>
        <strain evidence="2 3">P66</strain>
    </source>
</reference>
<keyword evidence="3" id="KW-1185">Reference proteome</keyword>